<dbReference type="Proteomes" id="UP000225706">
    <property type="component" value="Unassembled WGS sequence"/>
</dbReference>
<comment type="caution">
    <text evidence="2">The sequence shown here is derived from an EMBL/GenBank/DDBJ whole genome shotgun (WGS) entry which is preliminary data.</text>
</comment>
<accession>A0A2B4S3Y6</accession>
<evidence type="ECO:0000313" key="3">
    <source>
        <dbReference type="Proteomes" id="UP000225706"/>
    </source>
</evidence>
<proteinExistence type="predicted"/>
<gene>
    <name evidence="2" type="ORF">AWC38_SpisGene9989</name>
</gene>
<evidence type="ECO:0000313" key="2">
    <source>
        <dbReference type="EMBL" id="PFX25404.1"/>
    </source>
</evidence>
<organism evidence="2 3">
    <name type="scientific">Stylophora pistillata</name>
    <name type="common">Smooth cauliflower coral</name>
    <dbReference type="NCBI Taxonomy" id="50429"/>
    <lineage>
        <taxon>Eukaryota</taxon>
        <taxon>Metazoa</taxon>
        <taxon>Cnidaria</taxon>
        <taxon>Anthozoa</taxon>
        <taxon>Hexacorallia</taxon>
        <taxon>Scleractinia</taxon>
        <taxon>Astrocoeniina</taxon>
        <taxon>Pocilloporidae</taxon>
        <taxon>Stylophora</taxon>
    </lineage>
</organism>
<name>A0A2B4S3Y6_STYPI</name>
<keyword evidence="3" id="KW-1185">Reference proteome</keyword>
<dbReference type="AlphaFoldDB" id="A0A2B4S3Y6"/>
<dbReference type="OrthoDB" id="5982640at2759"/>
<feature type="region of interest" description="Disordered" evidence="1">
    <location>
        <begin position="1"/>
        <end position="51"/>
    </location>
</feature>
<feature type="compositionally biased region" description="Low complexity" evidence="1">
    <location>
        <begin position="15"/>
        <end position="25"/>
    </location>
</feature>
<reference evidence="3" key="1">
    <citation type="journal article" date="2017" name="bioRxiv">
        <title>Comparative analysis of the genomes of Stylophora pistillata and Acropora digitifera provides evidence for extensive differences between species of corals.</title>
        <authorList>
            <person name="Voolstra C.R."/>
            <person name="Li Y."/>
            <person name="Liew Y.J."/>
            <person name="Baumgarten S."/>
            <person name="Zoccola D."/>
            <person name="Flot J.-F."/>
            <person name="Tambutte S."/>
            <person name="Allemand D."/>
            <person name="Aranda M."/>
        </authorList>
    </citation>
    <scope>NUCLEOTIDE SEQUENCE [LARGE SCALE GENOMIC DNA]</scope>
</reference>
<evidence type="ECO:0000256" key="1">
    <source>
        <dbReference type="SAM" id="MobiDB-lite"/>
    </source>
</evidence>
<sequence>MPPKELPEKQQEKPTTSQSQTNESQESPKRPLHKPTTSQSQTNLNRYASSKGRKERIRLEIYRPVIYAIVLHDGSFPFKAKDENVENGTEEQWKLCKVGFTQRSVNNKMKEVRDQIKKTYKPKNWEEATTSTLFALPFSAIDTNLHHDTEKRIREKLGKSVKKEKAVELDLPVTTEWVLTTQNHIDDIMTLIEKRRSEGLEADLDIFKEIKVVPVPPKKEQKKWLKEQV</sequence>
<feature type="compositionally biased region" description="Polar residues" evidence="1">
    <location>
        <begin position="35"/>
        <end position="48"/>
    </location>
</feature>
<dbReference type="EMBL" id="LSMT01000152">
    <property type="protein sequence ID" value="PFX25404.1"/>
    <property type="molecule type" value="Genomic_DNA"/>
</dbReference>
<protein>
    <submittedName>
        <fullName evidence="2">Uncharacterized protein</fullName>
    </submittedName>
</protein>
<feature type="compositionally biased region" description="Basic and acidic residues" evidence="1">
    <location>
        <begin position="1"/>
        <end position="12"/>
    </location>
</feature>